<gene>
    <name evidence="1" type="ORF">GCM10007384_34840</name>
</gene>
<keyword evidence="2" id="KW-1185">Reference proteome</keyword>
<name>A0A918K0K3_9FLAO</name>
<evidence type="ECO:0008006" key="3">
    <source>
        <dbReference type="Google" id="ProtNLM"/>
    </source>
</evidence>
<sequence>MAQEIETFDIKTFEKNKTSNRYTFLNSKGDSVNQEFRDGYYIEKTKKKDSKYSITKVFNESGNIEQKGEYYNSDLHIGKFEWFDEKGEITEIKNYDQHFTFSLEDVLNYLEENNIKEIDKSPTGHKVTITLWRTDSSKLSEEDPIVWTISYGLVPLVLKNNDAIFMGVIKITLDGKTGEEINKQYKRARVDTEWQPFEDLKK</sequence>
<evidence type="ECO:0000313" key="2">
    <source>
        <dbReference type="Proteomes" id="UP000601108"/>
    </source>
</evidence>
<dbReference type="Proteomes" id="UP000601108">
    <property type="component" value="Unassembled WGS sequence"/>
</dbReference>
<dbReference type="EMBL" id="BMWS01000030">
    <property type="protein sequence ID" value="GGX30757.1"/>
    <property type="molecule type" value="Genomic_DNA"/>
</dbReference>
<protein>
    <recommendedName>
        <fullName evidence="3">MORN repeat variant</fullName>
    </recommendedName>
</protein>
<reference evidence="1 2" key="1">
    <citation type="journal article" date="2014" name="Int. J. Syst. Evol. Microbiol.">
        <title>Complete genome sequence of Corynebacterium casei LMG S-19264T (=DSM 44701T), isolated from a smear-ripened cheese.</title>
        <authorList>
            <consortium name="US DOE Joint Genome Institute (JGI-PGF)"/>
            <person name="Walter F."/>
            <person name="Albersmeier A."/>
            <person name="Kalinowski J."/>
            <person name="Ruckert C."/>
        </authorList>
    </citation>
    <scope>NUCLEOTIDE SEQUENCE [LARGE SCALE GENOMIC DNA]</scope>
    <source>
        <strain evidence="1 2">KCTC 12285</strain>
    </source>
</reference>
<comment type="caution">
    <text evidence="1">The sequence shown here is derived from an EMBL/GenBank/DDBJ whole genome shotgun (WGS) entry which is preliminary data.</text>
</comment>
<evidence type="ECO:0000313" key="1">
    <source>
        <dbReference type="EMBL" id="GGX30757.1"/>
    </source>
</evidence>
<dbReference type="AlphaFoldDB" id="A0A918K0K3"/>
<proteinExistence type="predicted"/>
<organism evidence="1 2">
    <name type="scientific">Aquimarina muelleri</name>
    <dbReference type="NCBI Taxonomy" id="279356"/>
    <lineage>
        <taxon>Bacteria</taxon>
        <taxon>Pseudomonadati</taxon>
        <taxon>Bacteroidota</taxon>
        <taxon>Flavobacteriia</taxon>
        <taxon>Flavobacteriales</taxon>
        <taxon>Flavobacteriaceae</taxon>
        <taxon>Aquimarina</taxon>
    </lineage>
</organism>
<accession>A0A918K0K3</accession>